<evidence type="ECO:0000256" key="1">
    <source>
        <dbReference type="SAM" id="SignalP"/>
    </source>
</evidence>
<dbReference type="RefSeq" id="WP_269427671.1">
    <property type="nucleotide sequence ID" value="NZ_JAPWGM010000003.1"/>
</dbReference>
<dbReference type="Proteomes" id="UP001144347">
    <property type="component" value="Unassembled WGS sequence"/>
</dbReference>
<sequence>MKLALFILFFFPFVLKAQKVETSSKPVRNQTVLNSIDQQPEFEGGIPAWRNFLMKNLDPSRAAEAQDSLSFAKFGTRQMAIVRFTVCDDGSLCDFEVVNKQKVSPAVAQEALKVMKKSPSWIPAKSKGMNVKAAFQQPIIFSFED</sequence>
<evidence type="ECO:0000313" key="2">
    <source>
        <dbReference type="EMBL" id="MCZ4244614.1"/>
    </source>
</evidence>
<comment type="caution">
    <text evidence="2">The sequence shown here is derived from an EMBL/GenBank/DDBJ whole genome shotgun (WGS) entry which is preliminary data.</text>
</comment>
<dbReference type="SUPFAM" id="SSF74653">
    <property type="entry name" value="TolA/TonB C-terminal domain"/>
    <property type="match status" value="1"/>
</dbReference>
<protein>
    <recommendedName>
        <fullName evidence="4">TonB C-terminal domain-containing protein</fullName>
    </recommendedName>
</protein>
<accession>A0ABT4L9L4</accession>
<proteinExistence type="predicted"/>
<keyword evidence="1" id="KW-0732">Signal</keyword>
<dbReference type="Gene3D" id="3.30.1150.10">
    <property type="match status" value="1"/>
</dbReference>
<evidence type="ECO:0008006" key="4">
    <source>
        <dbReference type="Google" id="ProtNLM"/>
    </source>
</evidence>
<organism evidence="2 3">
    <name type="scientific">Pedobacter punctiformis</name>
    <dbReference type="NCBI Taxonomy" id="3004097"/>
    <lineage>
        <taxon>Bacteria</taxon>
        <taxon>Pseudomonadati</taxon>
        <taxon>Bacteroidota</taxon>
        <taxon>Sphingobacteriia</taxon>
        <taxon>Sphingobacteriales</taxon>
        <taxon>Sphingobacteriaceae</taxon>
        <taxon>Pedobacter</taxon>
    </lineage>
</organism>
<feature type="chain" id="PRO_5045643015" description="TonB C-terminal domain-containing protein" evidence="1">
    <location>
        <begin position="18"/>
        <end position="145"/>
    </location>
</feature>
<feature type="signal peptide" evidence="1">
    <location>
        <begin position="1"/>
        <end position="17"/>
    </location>
</feature>
<keyword evidence="3" id="KW-1185">Reference proteome</keyword>
<evidence type="ECO:0000313" key="3">
    <source>
        <dbReference type="Proteomes" id="UP001144347"/>
    </source>
</evidence>
<gene>
    <name evidence="2" type="ORF">O0955_11445</name>
</gene>
<name>A0ABT4L9L4_9SPHI</name>
<reference evidence="2" key="1">
    <citation type="submission" date="2022-12" db="EMBL/GenBank/DDBJ databases">
        <title>Genome sequence of HCMS5-2.</title>
        <authorList>
            <person name="Woo H."/>
        </authorList>
    </citation>
    <scope>NUCLEOTIDE SEQUENCE</scope>
    <source>
        <strain evidence="2">HCMS5-2</strain>
    </source>
</reference>
<dbReference type="EMBL" id="JAPWGM010000003">
    <property type="protein sequence ID" value="MCZ4244614.1"/>
    <property type="molecule type" value="Genomic_DNA"/>
</dbReference>